<dbReference type="Proteomes" id="UP001241377">
    <property type="component" value="Unassembled WGS sequence"/>
</dbReference>
<keyword evidence="2" id="KW-1185">Reference proteome</keyword>
<reference evidence="1" key="1">
    <citation type="submission" date="2023-04" db="EMBL/GenBank/DDBJ databases">
        <title>Draft Genome sequencing of Naganishia species isolated from polar environments using Oxford Nanopore Technology.</title>
        <authorList>
            <person name="Leo P."/>
            <person name="Venkateswaran K."/>
        </authorList>
    </citation>
    <scope>NUCLEOTIDE SEQUENCE</scope>
    <source>
        <strain evidence="1">MNA-CCFEE 5261</strain>
    </source>
</reference>
<organism evidence="1 2">
    <name type="scientific">Naganishia cerealis</name>
    <dbReference type="NCBI Taxonomy" id="610337"/>
    <lineage>
        <taxon>Eukaryota</taxon>
        <taxon>Fungi</taxon>
        <taxon>Dikarya</taxon>
        <taxon>Basidiomycota</taxon>
        <taxon>Agaricomycotina</taxon>
        <taxon>Tremellomycetes</taxon>
        <taxon>Filobasidiales</taxon>
        <taxon>Filobasidiaceae</taxon>
        <taxon>Naganishia</taxon>
    </lineage>
</organism>
<comment type="caution">
    <text evidence="1">The sequence shown here is derived from an EMBL/GenBank/DDBJ whole genome shotgun (WGS) entry which is preliminary data.</text>
</comment>
<evidence type="ECO:0000313" key="1">
    <source>
        <dbReference type="EMBL" id="KAJ9113827.1"/>
    </source>
</evidence>
<evidence type="ECO:0000313" key="2">
    <source>
        <dbReference type="Proteomes" id="UP001241377"/>
    </source>
</evidence>
<proteinExistence type="predicted"/>
<protein>
    <submittedName>
        <fullName evidence="1">Uncharacterized protein</fullName>
    </submittedName>
</protein>
<name>A0ACC2WQB1_9TREE</name>
<sequence length="199" mass="21994">MNTSPSATGYNDPPEAILANGSGSVPKAKGKIVEPDPWDYDTNRDFSESSPEENDIYEQTASDEKKPPKRPRNRRLTNASTSSTHLARDKSESSSSHANEDGVGGSGARTFDKARYPVHPTIPVGLAKAPSLSATEEGRQSEPYQHRPLEWNGIHAIEHEIEDTLFRGSEVFLRYFTITIQQVDVLPGLLWVLLSAIRH</sequence>
<dbReference type="EMBL" id="JASBWR010000001">
    <property type="protein sequence ID" value="KAJ9113827.1"/>
    <property type="molecule type" value="Genomic_DNA"/>
</dbReference>
<gene>
    <name evidence="1" type="ORF">QFC19_000020</name>
</gene>
<accession>A0ACC2WQB1</accession>